<feature type="domain" description="Fibronectin type-III" evidence="13">
    <location>
        <begin position="903"/>
        <end position="989"/>
    </location>
</feature>
<keyword evidence="3" id="KW-0964">Secreted</keyword>
<accession>A0A671W8U8</accession>
<dbReference type="SUPFAM" id="SSF49265">
    <property type="entry name" value="Fibronectin type III"/>
    <property type="match status" value="7"/>
</dbReference>
<feature type="disulfide bond" evidence="10">
    <location>
        <begin position="197"/>
        <end position="207"/>
    </location>
</feature>
<feature type="domain" description="Fibrinogen C-terminal" evidence="14">
    <location>
        <begin position="1533"/>
        <end position="1748"/>
    </location>
</feature>
<name>A0A671W8U8_SPAAU</name>
<feature type="disulfide bond" evidence="10">
    <location>
        <begin position="493"/>
        <end position="502"/>
    </location>
</feature>
<evidence type="ECO:0000259" key="12">
    <source>
        <dbReference type="PROSITE" id="PS50026"/>
    </source>
</evidence>
<dbReference type="PROSITE" id="PS50853">
    <property type="entry name" value="FN3"/>
    <property type="match status" value="8"/>
</dbReference>
<keyword evidence="6 11" id="KW-0732">Signal</keyword>
<evidence type="ECO:0000259" key="14">
    <source>
        <dbReference type="PROSITE" id="PS51406"/>
    </source>
</evidence>
<evidence type="ECO:0000313" key="15">
    <source>
        <dbReference type="Ensembl" id="ENSSAUP00010035059.1"/>
    </source>
</evidence>
<feature type="domain" description="Fibronectin type-III" evidence="13">
    <location>
        <begin position="633"/>
        <end position="723"/>
    </location>
</feature>
<feature type="disulfide bond" evidence="10">
    <location>
        <begin position="214"/>
        <end position="223"/>
    </location>
</feature>
<dbReference type="SUPFAM" id="SSF56496">
    <property type="entry name" value="Fibrinogen C-terminal domain-like"/>
    <property type="match status" value="1"/>
</dbReference>
<feature type="domain" description="Fibronectin type-III" evidence="13">
    <location>
        <begin position="1179"/>
        <end position="1269"/>
    </location>
</feature>
<feature type="domain" description="Fibronectin type-III" evidence="13">
    <location>
        <begin position="1270"/>
        <end position="1359"/>
    </location>
</feature>
<dbReference type="InterPro" id="IPR013783">
    <property type="entry name" value="Ig-like_fold"/>
</dbReference>
<proteinExistence type="inferred from homology"/>
<comment type="caution">
    <text evidence="10">Lacks conserved residue(s) required for the propagation of feature annotation.</text>
</comment>
<evidence type="ECO:0000256" key="6">
    <source>
        <dbReference type="ARBA" id="ARBA00022729"/>
    </source>
</evidence>
<dbReference type="PROSITE" id="PS00022">
    <property type="entry name" value="EGF_1"/>
    <property type="match status" value="5"/>
</dbReference>
<evidence type="ECO:0000256" key="8">
    <source>
        <dbReference type="ARBA" id="ARBA00023157"/>
    </source>
</evidence>
<dbReference type="PROSITE" id="PS51406">
    <property type="entry name" value="FIBRINOGEN_C_2"/>
    <property type="match status" value="1"/>
</dbReference>
<evidence type="ECO:0000256" key="11">
    <source>
        <dbReference type="SAM" id="SignalP"/>
    </source>
</evidence>
<comment type="subcellular location">
    <subcellularLocation>
        <location evidence="1">Secreted</location>
        <location evidence="1">Extracellular space</location>
        <location evidence="1">Extracellular matrix</location>
    </subcellularLocation>
</comment>
<reference evidence="15" key="2">
    <citation type="submission" date="2025-08" db="UniProtKB">
        <authorList>
            <consortium name="Ensembl"/>
        </authorList>
    </citation>
    <scope>IDENTIFICATION</scope>
</reference>
<dbReference type="PROSITE" id="PS01186">
    <property type="entry name" value="EGF_2"/>
    <property type="match status" value="5"/>
</dbReference>
<dbReference type="PANTHER" id="PTHR46708:SF1">
    <property type="entry name" value="TENASCIN"/>
    <property type="match status" value="1"/>
</dbReference>
<dbReference type="Gene3D" id="3.90.215.10">
    <property type="entry name" value="Gamma Fibrinogen, chain A, domain 1"/>
    <property type="match status" value="1"/>
</dbReference>
<dbReference type="Pfam" id="PF00147">
    <property type="entry name" value="Fibrinogen_C"/>
    <property type="match status" value="1"/>
</dbReference>
<evidence type="ECO:0000256" key="10">
    <source>
        <dbReference type="PROSITE-ProRule" id="PRU00076"/>
    </source>
</evidence>
<dbReference type="Pfam" id="PF18720">
    <property type="entry name" value="EGF_Tenascin"/>
    <property type="match status" value="1"/>
</dbReference>
<evidence type="ECO:0000256" key="5">
    <source>
        <dbReference type="ARBA" id="ARBA00022536"/>
    </source>
</evidence>
<dbReference type="FunFam" id="2.10.25.10:FF:000001">
    <property type="entry name" value="Tenascin C"/>
    <property type="match status" value="13"/>
</dbReference>
<keyword evidence="8 10" id="KW-1015">Disulfide bond</keyword>
<dbReference type="GO" id="GO:0030155">
    <property type="term" value="P:regulation of cell adhesion"/>
    <property type="evidence" value="ECO:0007669"/>
    <property type="project" value="TreeGrafter"/>
</dbReference>
<keyword evidence="7" id="KW-0677">Repeat</keyword>
<dbReference type="InterPro" id="IPR041161">
    <property type="entry name" value="EGF_Tenascin"/>
</dbReference>
<dbReference type="Pfam" id="PF00041">
    <property type="entry name" value="fn3"/>
    <property type="match status" value="10"/>
</dbReference>
<dbReference type="SMART" id="SM00060">
    <property type="entry name" value="FN3"/>
    <property type="match status" value="10"/>
</dbReference>
<gene>
    <name evidence="15" type="primary">TNC</name>
    <name evidence="15" type="synonym">tnca</name>
</gene>
<keyword evidence="5 10" id="KW-0245">EGF-like domain</keyword>
<evidence type="ECO:0000256" key="3">
    <source>
        <dbReference type="ARBA" id="ARBA00022525"/>
    </source>
</evidence>
<dbReference type="CDD" id="cd00087">
    <property type="entry name" value="FReD"/>
    <property type="match status" value="1"/>
</dbReference>
<feature type="domain" description="Fibronectin type-III" evidence="13">
    <location>
        <begin position="1447"/>
        <end position="1535"/>
    </location>
</feature>
<feature type="domain" description="EGF-like" evidence="12">
    <location>
        <begin position="472"/>
        <end position="503"/>
    </location>
</feature>
<dbReference type="CDD" id="cd00063">
    <property type="entry name" value="FN3"/>
    <property type="match status" value="10"/>
</dbReference>
<dbReference type="Ensembl" id="ENSSAUT00010036935.1">
    <property type="protein sequence ID" value="ENSSAUP00010035059.1"/>
    <property type="gene ID" value="ENSSAUG00010013823.1"/>
</dbReference>
<feature type="domain" description="Fibronectin type-III" evidence="13">
    <location>
        <begin position="1360"/>
        <end position="1446"/>
    </location>
</feature>
<dbReference type="SMART" id="SM00181">
    <property type="entry name" value="EGF"/>
    <property type="match status" value="13"/>
</dbReference>
<dbReference type="InterPro" id="IPR014716">
    <property type="entry name" value="Fibrinogen_a/b/g_C_1"/>
</dbReference>
<dbReference type="GO" id="GO:0031175">
    <property type="term" value="P:neuron projection development"/>
    <property type="evidence" value="ECO:0007669"/>
    <property type="project" value="TreeGrafter"/>
</dbReference>
<evidence type="ECO:0000256" key="9">
    <source>
        <dbReference type="ARBA" id="ARBA00023180"/>
    </source>
</evidence>
<dbReference type="InterPro" id="IPR000742">
    <property type="entry name" value="EGF"/>
</dbReference>
<dbReference type="NCBIfam" id="NF040941">
    <property type="entry name" value="GGGWT_bact"/>
    <property type="match status" value="1"/>
</dbReference>
<keyword evidence="16" id="KW-1185">Reference proteome</keyword>
<dbReference type="Pfam" id="PF23106">
    <property type="entry name" value="EGF_Teneurin"/>
    <property type="match status" value="1"/>
</dbReference>
<evidence type="ECO:0000259" key="13">
    <source>
        <dbReference type="PROSITE" id="PS50853"/>
    </source>
</evidence>
<comment type="similarity">
    <text evidence="2">Belongs to the tenascin family.</text>
</comment>
<dbReference type="FunFam" id="3.90.215.10:FF:000001">
    <property type="entry name" value="Tenascin isoform 1"/>
    <property type="match status" value="1"/>
</dbReference>
<dbReference type="GeneTree" id="ENSGT00940000155188"/>
<dbReference type="InterPro" id="IPR002181">
    <property type="entry name" value="Fibrinogen_a/b/g_C_dom"/>
</dbReference>
<evidence type="ECO:0000313" key="16">
    <source>
        <dbReference type="Proteomes" id="UP000472265"/>
    </source>
</evidence>
<dbReference type="CDD" id="cd00054">
    <property type="entry name" value="EGF_CA"/>
    <property type="match status" value="1"/>
</dbReference>
<dbReference type="Pfam" id="PF25024">
    <property type="entry name" value="EGF_TEN"/>
    <property type="match status" value="2"/>
</dbReference>
<protein>
    <submittedName>
        <fullName evidence="15">Tenascin Ca</fullName>
    </submittedName>
</protein>
<dbReference type="Gene3D" id="2.60.40.10">
    <property type="entry name" value="Immunoglobulins"/>
    <property type="match status" value="10"/>
</dbReference>
<feature type="signal peptide" evidence="11">
    <location>
        <begin position="1"/>
        <end position="21"/>
    </location>
</feature>
<reference evidence="15" key="1">
    <citation type="submission" date="2021-04" db="EMBL/GenBank/DDBJ databases">
        <authorList>
            <consortium name="Wellcome Sanger Institute Data Sharing"/>
        </authorList>
    </citation>
    <scope>NUCLEOTIDE SEQUENCE [LARGE SCALE GENOMIC DNA]</scope>
</reference>
<evidence type="ECO:0000256" key="1">
    <source>
        <dbReference type="ARBA" id="ARBA00004498"/>
    </source>
</evidence>
<feature type="domain" description="Fibronectin type-III" evidence="13">
    <location>
        <begin position="994"/>
        <end position="1084"/>
    </location>
</feature>
<dbReference type="Gene3D" id="2.10.25.10">
    <property type="entry name" value="Laminin"/>
    <property type="match status" value="13"/>
</dbReference>
<organism evidence="15 16">
    <name type="scientific">Sparus aurata</name>
    <name type="common">Gilthead sea bream</name>
    <dbReference type="NCBI Taxonomy" id="8175"/>
    <lineage>
        <taxon>Eukaryota</taxon>
        <taxon>Metazoa</taxon>
        <taxon>Chordata</taxon>
        <taxon>Craniata</taxon>
        <taxon>Vertebrata</taxon>
        <taxon>Euteleostomi</taxon>
        <taxon>Actinopterygii</taxon>
        <taxon>Neopterygii</taxon>
        <taxon>Teleostei</taxon>
        <taxon>Neoteleostei</taxon>
        <taxon>Acanthomorphata</taxon>
        <taxon>Eupercaria</taxon>
        <taxon>Spariformes</taxon>
        <taxon>Sparidae</taxon>
        <taxon>Sparus</taxon>
    </lineage>
</organism>
<keyword evidence="4" id="KW-0272">Extracellular matrix</keyword>
<dbReference type="InterPro" id="IPR036056">
    <property type="entry name" value="Fibrinogen-like_C"/>
</dbReference>
<dbReference type="InterPro" id="IPR050991">
    <property type="entry name" value="ECM_Regulatory_Proteins"/>
</dbReference>
<dbReference type="InterPro" id="IPR036116">
    <property type="entry name" value="FN3_sf"/>
</dbReference>
<evidence type="ECO:0000256" key="7">
    <source>
        <dbReference type="ARBA" id="ARBA00022737"/>
    </source>
</evidence>
<dbReference type="PROSITE" id="PS50026">
    <property type="entry name" value="EGF_3"/>
    <property type="match status" value="2"/>
</dbReference>
<feature type="domain" description="Fibronectin type-III" evidence="13">
    <location>
        <begin position="812"/>
        <end position="902"/>
    </location>
</feature>
<feature type="domain" description="EGF-like" evidence="12">
    <location>
        <begin position="193"/>
        <end position="224"/>
    </location>
</feature>
<dbReference type="SMART" id="SM00186">
    <property type="entry name" value="FBG"/>
    <property type="match status" value="1"/>
</dbReference>
<sequence>MGRRSLLGCLLLTALLGLSNAGLVKKILRHRRQTMALPEEHNITLPSAGHPVVFNHVYNINVPASSLCSVNLDSPESMQLQPKDAALSPGHHATEHTVDGENQIVFTHRINIPRQACGCTENMPGLKDLMSRLEMLEGEVSALRDHCNGDRACCSAQVTGEVGTKPYCNGHGNYSSETCGCLCEPGWKGPNCTEPECPNNCQNRGRCVDGKCVCFKGFTGKDCTLEVCPVDCGAHGQCVGSTCICSDGFFGEDCSESKCLNNCLGRGRCEDGDCVCDEPWTGFDCSELICPKDCYDRGRCVNGTCYCDEGFTGEDCGERTCPNNCHGNGFCVDGQCDCHAGFSGEDCSQLKCLNDCNGRGTCYNGLCICHIGYQGEDCSQLACPNNCNNRGQCINGQCSCDVGFQGDDCAELSCPSNCLDRGRCVNGQCVCEEGFAGEDCSIRTCPSNCYGRGECIAGRCMCHAGFTGEDCGDLSCPNNCQNRGRCIDGQCVCNEGFAGEDCSQKACLNDCLARGYCVDGNCVCQEGYSGDDCSVLSCPGNCNNRGRCINGRCLCESGYEGESCAELSCLNNCQDKGRCVNGQCVCDEGYIGEDCSEGKELCSVHSRCGSGVCIKSIQENTLSKVFLLFPVSPPKDLTVGEVTSDTVDLSWKNEMLVTEYLVTYVPTSPGGLLQEFAVSGDKTAATVKELEPGIEYMINVYAVLSNKRSVPVSARVATDLPQPEGLIFKSVRETSVEVVWDQLDISFDGWEIYFRNTKEENGKVMSTLPSAQNQFLQSGLGPGQEYEVSINIIKNNTRGPQTSKKVTTKIDGPRQVDVKDVTDSSALVGWSQPVAPIERVTMFYGPSSDPSDETRVQILPPDKQYSLDGLRPDTEYKVSLISRSGDIRSDPVTATFTTALDAPTGLQAVSQTDDSITLEWTNSQADVGSYRVKYSPISGAIHGEELFPRGQGHTTRATITGLKPGIEYGIGVTAVKNERESLPATTNAATDIDPPTDFKDVESTETSLTLRWVKPRAKVGRYRLVYVSKDGQVEEEEIPATATSFVLPNLTPGMSYSITLTAERGHKRSTPVTLSASTGLTLDMLGNLTVNVSSTNLSLAWLAPDETFDSFVVEVSSPSGAAKDHVTTTLPGSARKAEIEGLSPSTQYNITLQGLVEGKRSLPLKVFATTGTWKELKPKVTNLTISDITWDESFSILWNGTEGQFDGFILEIIDSDWLMEPKEYNISHNVKSHDVTGLRPSTDYVAYLYGTYKGSRTNAVSIVASTGLSTPRGLHFSEVTDSSAVVHWSMPRSPVDTYRITYLPFEGGSPMMVTVDGGVFEALLSNMIPGKMYQVTVSSVKGLEESDPSTDTVTTALDRPQGLTAVNVTDSSALLLWQPSVATVDGYVITYSADSVSPMVEHVSGNVVEFEMGSLVPGTHYTVGVHAMKEAQKSDSAVTEFTTDVDPPRDLTAVNIQTDSATLTWKPPQAAVTGYQLTFSSVDGVIREVVLSPTASSYSMAPLTGSTEYTVRLQAIAGVQRSRFVSTVFTTIGQLYRRPRDCAQILLNGETTSGLYTIYVGGEESQPIQVYCDMTTDGGGWMVLLRRQNGKLEFYRNWKNYTAGFGNMNDEFWLGLSNLHKITNSGHYELRVDLRDKGESAYAQYDKFTIAEPRTRYKLYIGAYSGTAGDSMTYHQGRPFSTYDNDNDIAVTNCALSYKGAFWYKNCHRVNLMGKYGDTSHSKGINWFHWKGHEHSIEFAEMKIRPANFRNFENRKKRS</sequence>
<evidence type="ECO:0000256" key="4">
    <source>
        <dbReference type="ARBA" id="ARBA00022530"/>
    </source>
</evidence>
<dbReference type="Gene3D" id="2.20.25.10">
    <property type="match status" value="1"/>
</dbReference>
<evidence type="ECO:0000256" key="2">
    <source>
        <dbReference type="ARBA" id="ARBA00008673"/>
    </source>
</evidence>
<dbReference type="PANTHER" id="PTHR46708">
    <property type="entry name" value="TENASCIN"/>
    <property type="match status" value="1"/>
</dbReference>
<reference evidence="15" key="3">
    <citation type="submission" date="2025-09" db="UniProtKB">
        <authorList>
            <consortium name="Ensembl"/>
        </authorList>
    </citation>
    <scope>IDENTIFICATION</scope>
</reference>
<feature type="disulfide bond" evidence="10">
    <location>
        <begin position="476"/>
        <end position="486"/>
    </location>
</feature>
<dbReference type="FunFam" id="2.60.40.10:FF:000099">
    <property type="entry name" value="Fibronectin 1"/>
    <property type="match status" value="2"/>
</dbReference>
<dbReference type="Proteomes" id="UP000472265">
    <property type="component" value="Chromosome 12"/>
</dbReference>
<dbReference type="GO" id="GO:0005615">
    <property type="term" value="C:extracellular space"/>
    <property type="evidence" value="ECO:0007669"/>
    <property type="project" value="TreeGrafter"/>
</dbReference>
<dbReference type="InterPro" id="IPR003961">
    <property type="entry name" value="FN3_dom"/>
</dbReference>
<keyword evidence="9" id="KW-0325">Glycoprotein</keyword>
<feature type="chain" id="PRO_5025494652" evidence="11">
    <location>
        <begin position="22"/>
        <end position="1759"/>
    </location>
</feature>